<organism evidence="9">
    <name type="scientific">Alphatorquevirus homin9</name>
    <dbReference type="NCBI Taxonomy" id="3048433"/>
    <lineage>
        <taxon>Viruses</taxon>
        <taxon>Monodnaviria</taxon>
        <taxon>Shotokuvirae</taxon>
        <taxon>Commensaviricota</taxon>
        <taxon>Cardeaviricetes</taxon>
        <taxon>Sanitavirales</taxon>
        <taxon>Anelloviridae</taxon>
        <taxon>Alphatorquevirus</taxon>
    </lineage>
</organism>
<evidence type="ECO:0000256" key="1">
    <source>
        <dbReference type="ARBA" id="ARBA00004328"/>
    </source>
</evidence>
<keyword evidence="4 7" id="KW-1140">T=1 icosahedral capsid protein</keyword>
<dbReference type="EMBL" id="PP857060">
    <property type="protein sequence ID" value="XBU06607.1"/>
    <property type="molecule type" value="Genomic_DNA"/>
</dbReference>
<dbReference type="InterPro" id="IPR004219">
    <property type="entry name" value="TTvirus_Unk"/>
</dbReference>
<sequence>MAWGWWKRRRKWWWKRRWARGRVRRRWPRRAGRRPRRRRVRRRRRWRRGRPRRRLYRFKRRLRRRRKKKKIVIKQWSPDTVKRCRIVGFMPAVICGQGSYNRNFTSHLEDRIAKGSYGGGHSTMRFSLRILFEEHQKHHNYWSYSNENLELALYYGARLKFYRDPETDFIVTYCRKSPMGGSIMTAPSLHPGNAMLSKRKVLIPSLQTKPKGKKTVTLKIAPPTLFTHKWYFQKDICDITLFNLNAVAADLRFPFGSPQTDNICITFQVLSSAYNQSLSITEPTNNEEQFLKTFFDNAFPGTTERVFNTLNTYKTEGNYSHPQLKKFRPTAAMPGENSYFYTPDGLWGDPVYSYENSANNPTAQKRQEIIVILKKNMATYFKKLEEELPSRKGNKCFTHLTGIFSSTYLNTGRIAPEFPGLYTDIIYNPWVDRGVGNRIWLDSLSKKHNRYIKGQSVCLMENMPMWTMLFGYVDWCKKELNNWSMPTIYRLVMVCPYTYPKLYHDTDPDYGFIPYSYTFGAGQMPDKSAYIPIEWRGKWYPHILHQEAVMEDIVKSGPFAPKVLKTNMQLNFKYKFLFNWGGSPISEQIVKDPCTQPTFQIPGGGDLPRRIQILDPKSLGPSFSFRSFDMRRHQFSSKSIKRIADQSSTSEYLFSGSKRPKIDLPKYEPPEESSSFRPQTRPWQSESEEESSQEQAPQEEKTIREQLQQQLQEQLQLRRGVECLFQQLIRTQQGVHVNPILT</sequence>
<feature type="region of interest" description="Disordered" evidence="8">
    <location>
        <begin position="654"/>
        <end position="709"/>
    </location>
</feature>
<comment type="subcellular location">
    <subcellularLocation>
        <location evidence="1 7">Virion</location>
    </subcellularLocation>
</comment>
<comment type="similarity">
    <text evidence="2 7">Belongs to the anelloviridae capsid protein family.</text>
</comment>
<feature type="compositionally biased region" description="Polar residues" evidence="8">
    <location>
        <begin position="672"/>
        <end position="683"/>
    </location>
</feature>
<evidence type="ECO:0000256" key="4">
    <source>
        <dbReference type="ARBA" id="ARBA00022431"/>
    </source>
</evidence>
<evidence type="ECO:0000256" key="7">
    <source>
        <dbReference type="RuleBase" id="RU361230"/>
    </source>
</evidence>
<name>A0AAU7SSK9_9VIRU</name>
<accession>A0AAU7SSK9</accession>
<protein>
    <recommendedName>
        <fullName evidence="3 7">Capsid protein</fullName>
    </recommendedName>
</protein>
<evidence type="ECO:0000256" key="2">
    <source>
        <dbReference type="ARBA" id="ARBA00006131"/>
    </source>
</evidence>
<evidence type="ECO:0000313" key="9">
    <source>
        <dbReference type="EMBL" id="XBU06607.1"/>
    </source>
</evidence>
<feature type="compositionally biased region" description="Basic and acidic residues" evidence="8">
    <location>
        <begin position="660"/>
        <end position="669"/>
    </location>
</feature>
<keyword evidence="5 7" id="KW-0167">Capsid protein</keyword>
<comment type="function">
    <text evidence="7">Self-assembles to form an icosahedral capsid.</text>
</comment>
<evidence type="ECO:0000256" key="6">
    <source>
        <dbReference type="ARBA" id="ARBA00022844"/>
    </source>
</evidence>
<dbReference type="Pfam" id="PF02956">
    <property type="entry name" value="TT_ORF1"/>
    <property type="match status" value="1"/>
</dbReference>
<dbReference type="GO" id="GO:0039615">
    <property type="term" value="C:T=1 icosahedral viral capsid"/>
    <property type="evidence" value="ECO:0007669"/>
    <property type="project" value="UniProtKB-UniRule"/>
</dbReference>
<keyword evidence="6 7" id="KW-0946">Virion</keyword>
<reference evidence="9" key="1">
    <citation type="submission" date="2024-05" db="EMBL/GenBank/DDBJ databases">
        <authorList>
            <person name="Laubscher F."/>
            <person name="Chudzinski V."/>
            <person name="Cordey S."/>
            <person name="Hosszu-Fellous K."/>
            <person name="Kaiser L."/>
        </authorList>
    </citation>
    <scope>NUCLEOTIDE SEQUENCE</scope>
    <source>
        <strain evidence="9">1204D3-5</strain>
    </source>
</reference>
<evidence type="ECO:0000256" key="5">
    <source>
        <dbReference type="ARBA" id="ARBA00022561"/>
    </source>
</evidence>
<evidence type="ECO:0000256" key="3">
    <source>
        <dbReference type="ARBA" id="ARBA00018091"/>
    </source>
</evidence>
<evidence type="ECO:0000256" key="8">
    <source>
        <dbReference type="SAM" id="MobiDB-lite"/>
    </source>
</evidence>
<proteinExistence type="inferred from homology"/>